<keyword evidence="3" id="KW-1185">Reference proteome</keyword>
<feature type="region of interest" description="Disordered" evidence="1">
    <location>
        <begin position="116"/>
        <end position="148"/>
    </location>
</feature>
<proteinExistence type="predicted"/>
<gene>
    <name evidence="2" type="ORF">PXEA_LOCUS35279</name>
</gene>
<evidence type="ECO:0000256" key="1">
    <source>
        <dbReference type="SAM" id="MobiDB-lite"/>
    </source>
</evidence>
<dbReference type="AlphaFoldDB" id="A0A3S5CVA6"/>
<protein>
    <submittedName>
        <fullName evidence="2">Uncharacterized protein</fullName>
    </submittedName>
</protein>
<sequence length="195" mass="21439">TSAVGVCRGWRAAPAPRPSGRTGCAALRPTGLSVCRTTALRRPDSRVCSASVESRWILTQSCPMPYFPSLSPSVRCPDQSNRTFGGHEVVCSRNATQRVDSELGRTMDGAAVKLRFRPPRSINRPSSLKKPEAQQQQQPASGHARGRREALIASVDTTRRVETLFVQPCPSRRGDTTRMPPSRCDQTRHIGTHQH</sequence>
<evidence type="ECO:0000313" key="3">
    <source>
        <dbReference type="Proteomes" id="UP000784294"/>
    </source>
</evidence>
<comment type="caution">
    <text evidence="2">The sequence shown here is derived from an EMBL/GenBank/DDBJ whole genome shotgun (WGS) entry which is preliminary data.</text>
</comment>
<dbReference type="EMBL" id="CAAALY010271260">
    <property type="protein sequence ID" value="VEL41839.1"/>
    <property type="molecule type" value="Genomic_DNA"/>
</dbReference>
<reference evidence="2" key="1">
    <citation type="submission" date="2018-11" db="EMBL/GenBank/DDBJ databases">
        <authorList>
            <consortium name="Pathogen Informatics"/>
        </authorList>
    </citation>
    <scope>NUCLEOTIDE SEQUENCE</scope>
</reference>
<feature type="region of interest" description="Disordered" evidence="1">
    <location>
        <begin position="167"/>
        <end position="195"/>
    </location>
</feature>
<feature type="non-terminal residue" evidence="2">
    <location>
        <position position="1"/>
    </location>
</feature>
<organism evidence="2 3">
    <name type="scientific">Protopolystoma xenopodis</name>
    <dbReference type="NCBI Taxonomy" id="117903"/>
    <lineage>
        <taxon>Eukaryota</taxon>
        <taxon>Metazoa</taxon>
        <taxon>Spiralia</taxon>
        <taxon>Lophotrochozoa</taxon>
        <taxon>Platyhelminthes</taxon>
        <taxon>Monogenea</taxon>
        <taxon>Polyopisthocotylea</taxon>
        <taxon>Polystomatidea</taxon>
        <taxon>Polystomatidae</taxon>
        <taxon>Protopolystoma</taxon>
    </lineage>
</organism>
<accession>A0A3S5CVA6</accession>
<name>A0A3S5CVA6_9PLAT</name>
<evidence type="ECO:0000313" key="2">
    <source>
        <dbReference type="EMBL" id="VEL41839.1"/>
    </source>
</evidence>
<dbReference type="Proteomes" id="UP000784294">
    <property type="component" value="Unassembled WGS sequence"/>
</dbReference>